<evidence type="ECO:0000256" key="2">
    <source>
        <dbReference type="ARBA" id="ARBA00022475"/>
    </source>
</evidence>
<feature type="transmembrane region" description="Helical" evidence="6">
    <location>
        <begin position="231"/>
        <end position="252"/>
    </location>
</feature>
<dbReference type="PIRSF" id="PIRSF035875">
    <property type="entry name" value="RNase_BN"/>
    <property type="match status" value="1"/>
</dbReference>
<keyword evidence="2" id="KW-1003">Cell membrane</keyword>
<name>A0A0R2BSB2_9LACO</name>
<dbReference type="PANTHER" id="PTHR30213">
    <property type="entry name" value="INNER MEMBRANE PROTEIN YHJD"/>
    <property type="match status" value="1"/>
</dbReference>
<gene>
    <name evidence="7" type="ORF">FC84_GL000782</name>
</gene>
<dbReference type="AlphaFoldDB" id="A0A0R2BSB2"/>
<organism evidence="7 8">
    <name type="scientific">Lapidilactobacillus dextrinicus DSM 20335</name>
    <dbReference type="NCBI Taxonomy" id="1423738"/>
    <lineage>
        <taxon>Bacteria</taxon>
        <taxon>Bacillati</taxon>
        <taxon>Bacillota</taxon>
        <taxon>Bacilli</taxon>
        <taxon>Lactobacillales</taxon>
        <taxon>Lactobacillaceae</taxon>
        <taxon>Lapidilactobacillus</taxon>
    </lineage>
</organism>
<accession>A0A0R2BSB2</accession>
<comment type="subcellular location">
    <subcellularLocation>
        <location evidence="1">Cell membrane</location>
        <topology evidence="1">Multi-pass membrane protein</topology>
    </subcellularLocation>
</comment>
<feature type="transmembrane region" description="Helical" evidence="6">
    <location>
        <begin position="157"/>
        <end position="184"/>
    </location>
</feature>
<dbReference type="InterPro" id="IPR017039">
    <property type="entry name" value="Virul_fac_BrkB"/>
</dbReference>
<dbReference type="PANTHER" id="PTHR30213:SF0">
    <property type="entry name" value="UPF0761 MEMBRANE PROTEIN YIHY"/>
    <property type="match status" value="1"/>
</dbReference>
<dbReference type="NCBIfam" id="TIGR00765">
    <property type="entry name" value="yihY_not_rbn"/>
    <property type="match status" value="1"/>
</dbReference>
<keyword evidence="8" id="KW-1185">Reference proteome</keyword>
<dbReference type="STRING" id="1423738.FC84_GL000782"/>
<dbReference type="GO" id="GO:0005886">
    <property type="term" value="C:plasma membrane"/>
    <property type="evidence" value="ECO:0007669"/>
    <property type="project" value="UniProtKB-SubCell"/>
</dbReference>
<feature type="transmembrane region" description="Helical" evidence="6">
    <location>
        <begin position="51"/>
        <end position="81"/>
    </location>
</feature>
<feature type="transmembrane region" description="Helical" evidence="6">
    <location>
        <begin position="101"/>
        <end position="121"/>
    </location>
</feature>
<proteinExistence type="predicted"/>
<dbReference type="Pfam" id="PF03631">
    <property type="entry name" value="Virul_fac_BrkB"/>
    <property type="match status" value="1"/>
</dbReference>
<keyword evidence="4 6" id="KW-1133">Transmembrane helix</keyword>
<evidence type="ECO:0000256" key="1">
    <source>
        <dbReference type="ARBA" id="ARBA00004651"/>
    </source>
</evidence>
<comment type="caution">
    <text evidence="7">The sequence shown here is derived from an EMBL/GenBank/DDBJ whole genome shotgun (WGS) entry which is preliminary data.</text>
</comment>
<dbReference type="EMBL" id="AYYK01000016">
    <property type="protein sequence ID" value="KRM78524.1"/>
    <property type="molecule type" value="Genomic_DNA"/>
</dbReference>
<evidence type="ECO:0000256" key="3">
    <source>
        <dbReference type="ARBA" id="ARBA00022692"/>
    </source>
</evidence>
<dbReference type="OrthoDB" id="9775903at2"/>
<keyword evidence="3 6" id="KW-0812">Transmembrane</keyword>
<evidence type="ECO:0000313" key="8">
    <source>
        <dbReference type="Proteomes" id="UP000051813"/>
    </source>
</evidence>
<evidence type="ECO:0000256" key="4">
    <source>
        <dbReference type="ARBA" id="ARBA00022989"/>
    </source>
</evidence>
<dbReference type="Proteomes" id="UP000051813">
    <property type="component" value="Unassembled WGS sequence"/>
</dbReference>
<sequence length="317" mass="36172">MDHDDVIAVSEEQPLFRQKIPWYKKIFIFIRRIVERTISCNVSNAAKVITYYWLLSFFPIIIFVGNVIPFLHLDAAVIMSYLEMAFPGQIMPLIRPIVSSLLHKSSGGLLSFGVIATLWAGSRGTNAMRNSMNDAYQIDSSNIYSDIPIQNAAVRRIFSFIMTFFFIVALLAIVVVFTFGQQFLEWLIPTFDLSDTILDVFLTWKWPVIVSVIVLVIMFLQYVLPSARLKFWTIVPGTIFTSGTWIILTQGFSLYVRYFARSFNSYGTIGTLIVALLWLNFAATLLMIGSVINAVFNESWHGHELTFSSRITKLLKR</sequence>
<reference evidence="7 8" key="1">
    <citation type="journal article" date="2015" name="Genome Announc.">
        <title>Expanding the biotechnology potential of lactobacilli through comparative genomics of 213 strains and associated genera.</title>
        <authorList>
            <person name="Sun Z."/>
            <person name="Harris H.M."/>
            <person name="McCann A."/>
            <person name="Guo C."/>
            <person name="Argimon S."/>
            <person name="Zhang W."/>
            <person name="Yang X."/>
            <person name="Jeffery I.B."/>
            <person name="Cooney J.C."/>
            <person name="Kagawa T.F."/>
            <person name="Liu W."/>
            <person name="Song Y."/>
            <person name="Salvetti E."/>
            <person name="Wrobel A."/>
            <person name="Rasinkangas P."/>
            <person name="Parkhill J."/>
            <person name="Rea M.C."/>
            <person name="O'Sullivan O."/>
            <person name="Ritari J."/>
            <person name="Douillard F.P."/>
            <person name="Paul Ross R."/>
            <person name="Yang R."/>
            <person name="Briner A.E."/>
            <person name="Felis G.E."/>
            <person name="de Vos W.M."/>
            <person name="Barrangou R."/>
            <person name="Klaenhammer T.R."/>
            <person name="Caufield P.W."/>
            <person name="Cui Y."/>
            <person name="Zhang H."/>
            <person name="O'Toole P.W."/>
        </authorList>
    </citation>
    <scope>NUCLEOTIDE SEQUENCE [LARGE SCALE GENOMIC DNA]</scope>
    <source>
        <strain evidence="7 8">DSM 20335</strain>
    </source>
</reference>
<dbReference type="PATRIC" id="fig|1423738.3.peg.791"/>
<evidence type="ECO:0000256" key="5">
    <source>
        <dbReference type="ARBA" id="ARBA00023136"/>
    </source>
</evidence>
<protein>
    <submittedName>
        <fullName evidence="7">Ribonuclease BN-like family enzyme</fullName>
    </submittedName>
</protein>
<feature type="transmembrane region" description="Helical" evidence="6">
    <location>
        <begin position="272"/>
        <end position="296"/>
    </location>
</feature>
<keyword evidence="5 6" id="KW-0472">Membrane</keyword>
<evidence type="ECO:0000256" key="6">
    <source>
        <dbReference type="SAM" id="Phobius"/>
    </source>
</evidence>
<evidence type="ECO:0000313" key="7">
    <source>
        <dbReference type="EMBL" id="KRM78524.1"/>
    </source>
</evidence>
<feature type="transmembrane region" description="Helical" evidence="6">
    <location>
        <begin position="204"/>
        <end position="224"/>
    </location>
</feature>
<dbReference type="RefSeq" id="WP_057757178.1">
    <property type="nucleotide sequence ID" value="NZ_AYYK01000016.1"/>
</dbReference>